<proteinExistence type="inferred from homology"/>
<dbReference type="GO" id="GO:0010181">
    <property type="term" value="F:FMN binding"/>
    <property type="evidence" value="ECO:0007669"/>
    <property type="project" value="InterPro"/>
</dbReference>
<evidence type="ECO:0000256" key="2">
    <source>
        <dbReference type="ARBA" id="ARBA00001974"/>
    </source>
</evidence>
<dbReference type="FunFam" id="2.160.20.60:FF:000001">
    <property type="entry name" value="Glutamate synthase, large subunit"/>
    <property type="match status" value="1"/>
</dbReference>
<evidence type="ECO:0000256" key="23">
    <source>
        <dbReference type="ARBA" id="ARBA00024383"/>
    </source>
</evidence>
<dbReference type="Gene3D" id="3.20.20.70">
    <property type="entry name" value="Aldolase class I"/>
    <property type="match status" value="2"/>
</dbReference>
<evidence type="ECO:0000256" key="26">
    <source>
        <dbReference type="PIRSR" id="PIRSR000187-2"/>
    </source>
</evidence>
<dbReference type="SUPFAM" id="SSF51395">
    <property type="entry name" value="FMN-linked oxidoreductases"/>
    <property type="match status" value="1"/>
</dbReference>
<dbReference type="EMBL" id="JBAMMX010000007">
    <property type="protein sequence ID" value="KAK6936701.1"/>
    <property type="molecule type" value="Genomic_DNA"/>
</dbReference>
<dbReference type="Gene3D" id="3.60.20.10">
    <property type="entry name" value="Glutamine Phosphoribosylpyrophosphate, subunit 1, domain 1"/>
    <property type="match status" value="1"/>
</dbReference>
<feature type="domain" description="Glutamine amidotransferase type-2" evidence="29">
    <location>
        <begin position="116"/>
        <end position="520"/>
    </location>
</feature>
<accession>A0AAN8VVR7</accession>
<dbReference type="GO" id="GO:0006537">
    <property type="term" value="P:glutamate biosynthetic process"/>
    <property type="evidence" value="ECO:0007669"/>
    <property type="project" value="UniProtKB-KW"/>
</dbReference>
<dbReference type="InterPro" id="IPR013785">
    <property type="entry name" value="Aldolase_TIM"/>
</dbReference>
<dbReference type="PRINTS" id="PR00419">
    <property type="entry name" value="ADXRDTASE"/>
</dbReference>
<dbReference type="GO" id="GO:0016040">
    <property type="term" value="F:glutamate synthase (NADH) activity"/>
    <property type="evidence" value="ECO:0007669"/>
    <property type="project" value="UniProtKB-EC"/>
</dbReference>
<comment type="pathway">
    <text evidence="6">Amino-acid biosynthesis; L-glutamate biosynthesis via GLT pathway; L-glutamate from 2-oxoglutarate and L-glutamine (NAD(+) route): step 1/1.</text>
</comment>
<evidence type="ECO:0000256" key="17">
    <source>
        <dbReference type="ARBA" id="ARBA00023002"/>
    </source>
</evidence>
<evidence type="ECO:0000256" key="7">
    <source>
        <dbReference type="ARBA" id="ARBA00009716"/>
    </source>
</evidence>
<evidence type="ECO:0000256" key="21">
    <source>
        <dbReference type="ARBA" id="ARBA00023164"/>
    </source>
</evidence>
<dbReference type="SUPFAM" id="SSF69336">
    <property type="entry name" value="Alpha subunit of glutamate synthase, C-terminal domain"/>
    <property type="match status" value="1"/>
</dbReference>
<keyword evidence="12" id="KW-0288">FMN</keyword>
<reference evidence="30 31" key="1">
    <citation type="submission" date="2023-12" db="EMBL/GenBank/DDBJ databases">
        <title>A high-quality genome assembly for Dillenia turbinata (Dilleniales).</title>
        <authorList>
            <person name="Chanderbali A."/>
        </authorList>
    </citation>
    <scope>NUCLEOTIDE SEQUENCE [LARGE SCALE GENOMIC DNA]</scope>
    <source>
        <strain evidence="30">LSX21</strain>
        <tissue evidence="30">Leaf</tissue>
    </source>
</reference>
<dbReference type="PROSITE" id="PS51278">
    <property type="entry name" value="GATASE_TYPE_2"/>
    <property type="match status" value="1"/>
</dbReference>
<dbReference type="Pfam" id="PF07992">
    <property type="entry name" value="Pyr_redox_2"/>
    <property type="match status" value="1"/>
</dbReference>
<sequence>MSATSNSSIQLRTNSSSLLPSINRSSSVNNQLNVALVRRRNNNNRVSKCSVLRRSSVLENRFFGSKLKSSERRLHLWQSEGPGREPKLRVVVKSAFSNVPEKPLGLYDPRFDKDSCGVGFVAELSGESSRKTVADAIEMLVRMSHRGACGCETNTGDGAGILVALPHEFYREAAKEAGFELPPAGQYAVGMLFLPTSDSRREESKIVFTQVAESLGHTVLGWRSVPTNNSGLGKSALETEPVVEQVFLTPTPRSKADFEQQMYILRRVSMVAIRSALNLQHGGAKDFYICSLSSRTVIYKGQLKPDQLKDYYYADLGNQRFTSYMALVHSRFSTNTFPSWDRAQPMRVLAHNGEINTLRGNVNWMKAREGLLKCKELDLSKAELKMLLPIVDASSSDSGAFDGVLELLVRAGRSLPEAVMMMIPEAWQNDKNIDPQRRDFYEYFSALMEPWDGPALISFTDGRYLGATLDRNGLRPGRFYVTHSGRVIMASEVGVVDIPPEDVCRKGRLNPGMMLLVDFEKHVVVDDEALKQQYSLARPYGEWLRRQKIELKDIVESVPESDRVVPTIPGVASVSNHDEDMENMGIHGLLAPLKAFGYTVEALEMLLLPMAKDGTEALGSMGNDAPLAVMSNREKLTFEYFKQMFAQVTNPPIDPIREKIVTSMECMIGPEGDLTETTEEQCHRLSLKGPLLSIEEMEAVKKMSYRRWQSKVIDITYSKEQGRKGLEETLDRICAEAHDAIQEGYTMLVLSDRAFSPKRVAVSSLLAVGAVHQYLVKKLERTQVGLIIESAEPREVHHFCTLVGFGADAICPYLAIEAIWRLQVDGKIPPKSNGEFHSKEELVKKYFKASNYGMMKVLAKMGISTLASYKGAQIFEALGLSSEVIQRCFTGTPSRVEGATFEMLAYDALELHAMAFPTRAFPPGSAQAVALPNPGDYHWRKGGEVHLNDPLAIANLQEAARANSVAAYKEYSKRIQELNKVCNLRGLLKFKEADVKVPLDEVESASEIVKRFCTGAMSYGSISLEAHTTLAIAMNKIGGKSNTGEGGEQPSRMELLPDGSRNPKRSAIKQVASGRFGVSSYYLTNADELQIKMAQGAKPGEGGELPGHKVIGDIAITRNSTAGVGLISPPPHHDIYSIEDLAQLIHDLKNANPGARVSVKLVSEAGVGVVAAGVVKGHADHVLISGHDGGTGASRWTGIKNAGLPWELGLAETHQTLVANNLRGRTTLQTDGQLKTGRDVAIAALLGAEEFGFSTAPLITLGCIMMRKCHKNTCPVGIATQDPVLREKFAGEPEHVINFFFMLAEEVREIMSQLGFRSMKEMVGRADMLEVDEEVCHSNEKLQNIDLSLLLRPAAEINPGAAQYCVEKQDHGLDMALDQKLISHSKAALEKSLPVYVETPICNVNRAVGTMLSHEVSKRYGLQGLPADTIHIKFNGSAGQSLGAFLSPGIMLELEGDSNDYVGKGLSGGKIVVYPPRNSGFDPKENIVIGNVALYGAISGEAYFNGMAAERFCVRNSGAKAVVEGVGDHGCEYMTGGTVVVLGKTGRNFAAGMSGGIAYVLDVDGKFRSRCNAELVDLDKVEDEEDILTLQMLIQQHQRHTNSQLAKEVLADFENLIPKFIKVFPRDYKRVLANMKSEEAVKEAEEQAAGESAEQEEAELKKKDAFEELKKLAAASLNGKASTKAEQPEPLKRPSRVSDAVKHRGFIAYEREGVQYRDPNVRMEDWKEVMEETKPGPLLKTQSARCMDCGTPFCHQENSGCPLGNKIPEFNELVYQNRWREALDRLLETNNFPEFTGRVCPAPCEGSCVLGIIENPVSIKSIECSIIDKAFEEGWMVPRPPTKRTGKRVAIVGSGPAGLAAADQLNRMGHLVTVYERADRIGGLMMYGVPNMKTDKVDVVQRRVDLMAEEGVNFVVNANVGKDPSYSLERLREENDALVLAVGATKPRDLPVPGRELSGVHFAMEFLHANTKSLLDSNLQDGKFISAKGKKVVVIGGGDTGTDCIGTSIRHGCSSIVNLELLPQPPQTRAPGNPWPQWPRIFRVDYGHEEAATKFGKDPRSYEVLTKHFIGDENGAVKGLEVVRVKWEKDVNGRFQFREIEGSEEIIEADLVLLAMGFLGPESTIADKLGLEKDNRSNLKADYGRFMTSVESIFAAGDCRRGQSLVVWAISEGRQAASQVNKYLMREEEKDQETLCDSWEDNTERHKENGKATSTKSIKMQQQVAAASKQ</sequence>
<dbReference type="InterPro" id="IPR029055">
    <property type="entry name" value="Ntn_hydrolases_N"/>
</dbReference>
<dbReference type="NCBIfam" id="TIGR01317">
    <property type="entry name" value="GOGAT_sm_gam"/>
    <property type="match status" value="1"/>
</dbReference>
<evidence type="ECO:0000256" key="18">
    <source>
        <dbReference type="ARBA" id="ARBA00023004"/>
    </source>
</evidence>
<evidence type="ECO:0000256" key="11">
    <source>
        <dbReference type="ARBA" id="ARBA00022640"/>
    </source>
</evidence>
<evidence type="ECO:0000256" key="25">
    <source>
        <dbReference type="PIRSR" id="PIRSR000187-1"/>
    </source>
</evidence>
<dbReference type="EC" id="1.4.1.14" evidence="23"/>
<comment type="cofactor">
    <cofactor evidence="1">
        <name>FMN</name>
        <dbReference type="ChEBI" id="CHEBI:58210"/>
    </cofactor>
</comment>
<feature type="binding site" evidence="26">
    <location>
        <position position="1263"/>
    </location>
    <ligand>
        <name>[3Fe-4S] cluster</name>
        <dbReference type="ChEBI" id="CHEBI:21137"/>
    </ligand>
</feature>
<evidence type="ECO:0000256" key="12">
    <source>
        <dbReference type="ARBA" id="ARBA00022643"/>
    </source>
</evidence>
<feature type="region of interest" description="Disordered" evidence="28">
    <location>
        <begin position="2194"/>
        <end position="2230"/>
    </location>
</feature>
<dbReference type="FunFam" id="3.40.50.720:FF:000113">
    <property type="entry name" value="Glutamate synthase [NADH], amyloplastic"/>
    <property type="match status" value="1"/>
</dbReference>
<evidence type="ECO:0000313" key="30">
    <source>
        <dbReference type="EMBL" id="KAK6936701.1"/>
    </source>
</evidence>
<dbReference type="GO" id="GO:0051538">
    <property type="term" value="F:3 iron, 4 sulfur cluster binding"/>
    <property type="evidence" value="ECO:0007669"/>
    <property type="project" value="UniProtKB-KW"/>
</dbReference>
<dbReference type="Gene3D" id="2.160.20.60">
    <property type="entry name" value="Glutamate synthase, alpha subunit, C-terminal domain"/>
    <property type="match status" value="1"/>
</dbReference>
<evidence type="ECO:0000256" key="5">
    <source>
        <dbReference type="ARBA" id="ARBA00004909"/>
    </source>
</evidence>
<comment type="caution">
    <text evidence="30">The sequence shown here is derived from an EMBL/GenBank/DDBJ whole genome shotgun (WGS) entry which is preliminary data.</text>
</comment>
<comment type="cofactor">
    <cofactor evidence="2">
        <name>FAD</name>
        <dbReference type="ChEBI" id="CHEBI:57692"/>
    </cofactor>
</comment>
<evidence type="ECO:0000259" key="29">
    <source>
        <dbReference type="PROSITE" id="PS51278"/>
    </source>
</evidence>
<dbReference type="InterPro" id="IPR023753">
    <property type="entry name" value="FAD/NAD-binding_dom"/>
</dbReference>
<comment type="pathway">
    <text evidence="4">Energy metabolism; nitrogen metabolism.</text>
</comment>
<dbReference type="CDD" id="cd00982">
    <property type="entry name" value="gltB_C"/>
    <property type="match status" value="1"/>
</dbReference>
<evidence type="ECO:0000256" key="24">
    <source>
        <dbReference type="ARBA" id="ARBA00048867"/>
    </source>
</evidence>
<evidence type="ECO:0000256" key="15">
    <source>
        <dbReference type="ARBA" id="ARBA00022946"/>
    </source>
</evidence>
<keyword evidence="20" id="KW-0520">NAD</keyword>
<feature type="region of interest" description="Disordered" evidence="28">
    <location>
        <begin position="1040"/>
        <end position="1062"/>
    </location>
</feature>
<dbReference type="PIRSF" id="PIRSF000187">
    <property type="entry name" value="GOGAT"/>
    <property type="match status" value="1"/>
</dbReference>
<dbReference type="InterPro" id="IPR002932">
    <property type="entry name" value="Glu_synthdom"/>
</dbReference>
<keyword evidence="13" id="KW-0479">Metal-binding</keyword>
<dbReference type="InterPro" id="IPR028261">
    <property type="entry name" value="DPD_II"/>
</dbReference>
<dbReference type="Pfam" id="PF01493">
    <property type="entry name" value="GXGXG"/>
    <property type="match status" value="1"/>
</dbReference>
<dbReference type="InterPro" id="IPR012220">
    <property type="entry name" value="Glu_synth_euk"/>
</dbReference>
<dbReference type="FunFam" id="3.50.50.60:FF:000022">
    <property type="entry name" value="Glutamate synthase [NADH], amyloplastic"/>
    <property type="match status" value="1"/>
</dbReference>
<dbReference type="GO" id="GO:0019676">
    <property type="term" value="P:ammonia assimilation cycle"/>
    <property type="evidence" value="ECO:0007669"/>
    <property type="project" value="UniProtKB-ARBA"/>
</dbReference>
<evidence type="ECO:0000256" key="10">
    <source>
        <dbReference type="ARBA" id="ARBA00022630"/>
    </source>
</evidence>
<name>A0AAN8VVR7_9MAGN</name>
<keyword evidence="18" id="KW-0408">Iron</keyword>
<dbReference type="PANTHER" id="PTHR43100:SF1">
    <property type="entry name" value="GLUTAMATE SYNTHASE [NADPH] SMALL CHAIN"/>
    <property type="match status" value="1"/>
</dbReference>
<dbReference type="Pfam" id="PF00310">
    <property type="entry name" value="GATase_2"/>
    <property type="match status" value="1"/>
</dbReference>
<keyword evidence="31" id="KW-1185">Reference proteome</keyword>
<evidence type="ECO:0000256" key="22">
    <source>
        <dbReference type="ARBA" id="ARBA00023291"/>
    </source>
</evidence>
<feature type="binding site" evidence="26">
    <location>
        <position position="1269"/>
    </location>
    <ligand>
        <name>[3Fe-4S] cluster</name>
        <dbReference type="ChEBI" id="CHEBI:21137"/>
    </ligand>
</feature>
<dbReference type="FunFam" id="3.20.20.70:FF:000017">
    <property type="entry name" value="Glutamate synthase [NADH], amyloplastic"/>
    <property type="match status" value="1"/>
</dbReference>
<evidence type="ECO:0000256" key="8">
    <source>
        <dbReference type="ARBA" id="ARBA00011245"/>
    </source>
</evidence>
<evidence type="ECO:0000256" key="4">
    <source>
        <dbReference type="ARBA" id="ARBA00004802"/>
    </source>
</evidence>
<comment type="similarity">
    <text evidence="7">Belongs to the glutamate synthase family.</text>
</comment>
<feature type="binding site" evidence="26">
    <location>
        <position position="1274"/>
    </location>
    <ligand>
        <name>[3Fe-4S] cluster</name>
        <dbReference type="ChEBI" id="CHEBI:21137"/>
    </ligand>
</feature>
<gene>
    <name evidence="30" type="ORF">RJ641_033731</name>
</gene>
<dbReference type="GO" id="GO:0016639">
    <property type="term" value="F:oxidoreductase activity, acting on the CH-NH2 group of donors, NAD or NADP as acceptor"/>
    <property type="evidence" value="ECO:0007669"/>
    <property type="project" value="InterPro"/>
</dbReference>
<dbReference type="GO" id="GO:0009536">
    <property type="term" value="C:plastid"/>
    <property type="evidence" value="ECO:0007669"/>
    <property type="project" value="UniProtKB-SubCell"/>
</dbReference>
<dbReference type="SUPFAM" id="SSF51971">
    <property type="entry name" value="Nucleotide-binding domain"/>
    <property type="match status" value="1"/>
</dbReference>
<evidence type="ECO:0000256" key="28">
    <source>
        <dbReference type="SAM" id="MobiDB-lite"/>
    </source>
</evidence>
<dbReference type="Pfam" id="PF01645">
    <property type="entry name" value="Glu_synthase"/>
    <property type="match status" value="1"/>
</dbReference>
<comment type="cofactor">
    <cofactor evidence="26">
        <name>[3Fe-4S] cluster</name>
        <dbReference type="ChEBI" id="CHEBI:21137"/>
    </cofactor>
    <text evidence="26">Binds 1 [3Fe-4S] cluster.</text>
</comment>
<protein>
    <recommendedName>
        <fullName evidence="23">glutamate synthase (NADH)</fullName>
        <ecNumber evidence="23">1.4.1.14</ecNumber>
    </recommendedName>
</protein>
<dbReference type="InterPro" id="IPR009051">
    <property type="entry name" value="Helical_ferredxn"/>
</dbReference>
<dbReference type="FunFam" id="3.20.20.70:FF:000031">
    <property type="entry name" value="Glutamate synthase 1 [NADH]"/>
    <property type="match status" value="1"/>
</dbReference>
<organism evidence="30 31">
    <name type="scientific">Dillenia turbinata</name>
    <dbReference type="NCBI Taxonomy" id="194707"/>
    <lineage>
        <taxon>Eukaryota</taxon>
        <taxon>Viridiplantae</taxon>
        <taxon>Streptophyta</taxon>
        <taxon>Embryophyta</taxon>
        <taxon>Tracheophyta</taxon>
        <taxon>Spermatophyta</taxon>
        <taxon>Magnoliopsida</taxon>
        <taxon>eudicotyledons</taxon>
        <taxon>Gunneridae</taxon>
        <taxon>Pentapetalae</taxon>
        <taxon>Dilleniales</taxon>
        <taxon>Dilleniaceae</taxon>
        <taxon>Dillenia</taxon>
    </lineage>
</organism>
<keyword evidence="17" id="KW-0560">Oxidoreductase</keyword>
<evidence type="ECO:0000256" key="13">
    <source>
        <dbReference type="ARBA" id="ARBA00022723"/>
    </source>
</evidence>
<keyword evidence="10" id="KW-0285">Flavoprotein</keyword>
<feature type="region of interest" description="Disordered" evidence="28">
    <location>
        <begin position="1677"/>
        <end position="1697"/>
    </location>
</feature>
<dbReference type="InterPro" id="IPR036485">
    <property type="entry name" value="Glu_synth_asu_C_sf"/>
</dbReference>
<evidence type="ECO:0000256" key="16">
    <source>
        <dbReference type="ARBA" id="ARBA00022962"/>
    </source>
</evidence>
<keyword evidence="16" id="KW-0315">Glutamine amidotransferase</keyword>
<dbReference type="InterPro" id="IPR017932">
    <property type="entry name" value="GATase_2_dom"/>
</dbReference>
<keyword evidence="14" id="KW-0274">FAD</keyword>
<comment type="subunit">
    <text evidence="8">Monomer.</text>
</comment>
<dbReference type="InterPro" id="IPR002489">
    <property type="entry name" value="Glu_synth_asu_C"/>
</dbReference>
<feature type="coiled-coil region" evidence="27">
    <location>
        <begin position="1634"/>
        <end position="1675"/>
    </location>
</feature>
<dbReference type="Pfam" id="PF14691">
    <property type="entry name" value="Fer4_20"/>
    <property type="match status" value="1"/>
</dbReference>
<dbReference type="PANTHER" id="PTHR43100">
    <property type="entry name" value="GLUTAMATE SYNTHASE [NADPH] SMALL CHAIN"/>
    <property type="match status" value="1"/>
</dbReference>
<dbReference type="InterPro" id="IPR006005">
    <property type="entry name" value="Glut_synth_ssu1"/>
</dbReference>
<dbReference type="CDD" id="cd00713">
    <property type="entry name" value="GltS"/>
    <property type="match status" value="1"/>
</dbReference>
<dbReference type="SUPFAM" id="SSF56235">
    <property type="entry name" value="N-terminal nucleophile aminohydrolases (Ntn hydrolases)"/>
    <property type="match status" value="1"/>
</dbReference>
<evidence type="ECO:0000256" key="6">
    <source>
        <dbReference type="ARBA" id="ARBA00004944"/>
    </source>
</evidence>
<dbReference type="InterPro" id="IPR051394">
    <property type="entry name" value="Glutamate_Synthase"/>
</dbReference>
<dbReference type="GO" id="GO:0048589">
    <property type="term" value="P:developmental growth"/>
    <property type="evidence" value="ECO:0007669"/>
    <property type="project" value="UniProtKB-ARBA"/>
</dbReference>
<dbReference type="Proteomes" id="UP001370490">
    <property type="component" value="Unassembled WGS sequence"/>
</dbReference>
<comment type="subcellular location">
    <subcellularLocation>
        <location evidence="3">Plastid</location>
    </subcellularLocation>
</comment>
<dbReference type="GO" id="GO:0050660">
    <property type="term" value="F:flavin adenine dinucleotide binding"/>
    <property type="evidence" value="ECO:0007669"/>
    <property type="project" value="InterPro"/>
</dbReference>
<dbReference type="CDD" id="cd02808">
    <property type="entry name" value="GltS_FMN"/>
    <property type="match status" value="1"/>
</dbReference>
<feature type="active site" description="For GATase activity" evidence="25">
    <location>
        <position position="116"/>
    </location>
</feature>
<comment type="pathway">
    <text evidence="5">Nitrogen metabolism.</text>
</comment>
<dbReference type="NCBIfam" id="NF008730">
    <property type="entry name" value="PRK11750.1"/>
    <property type="match status" value="1"/>
</dbReference>
<dbReference type="Gene3D" id="3.50.50.60">
    <property type="entry name" value="FAD/NAD(P)-binding domain"/>
    <property type="match status" value="1"/>
</dbReference>
<dbReference type="Gene3D" id="1.10.1060.10">
    <property type="entry name" value="Alpha-helical ferredoxin"/>
    <property type="match status" value="1"/>
</dbReference>
<evidence type="ECO:0000256" key="9">
    <source>
        <dbReference type="ARBA" id="ARBA00022605"/>
    </source>
</evidence>
<dbReference type="Gene3D" id="3.40.50.720">
    <property type="entry name" value="NAD(P)-binding Rossmann-like Domain"/>
    <property type="match status" value="1"/>
</dbReference>
<keyword evidence="15" id="KW-0809">Transit peptide</keyword>
<evidence type="ECO:0000256" key="14">
    <source>
        <dbReference type="ARBA" id="ARBA00022827"/>
    </source>
</evidence>
<keyword evidence="27" id="KW-0175">Coiled coil</keyword>
<dbReference type="SUPFAM" id="SSF46548">
    <property type="entry name" value="alpha-helical ferredoxin"/>
    <property type="match status" value="1"/>
</dbReference>
<dbReference type="Pfam" id="PF04898">
    <property type="entry name" value="Glu_syn_central"/>
    <property type="match status" value="1"/>
</dbReference>
<evidence type="ECO:0000313" key="31">
    <source>
        <dbReference type="Proteomes" id="UP001370490"/>
    </source>
</evidence>
<evidence type="ECO:0000256" key="1">
    <source>
        <dbReference type="ARBA" id="ARBA00001917"/>
    </source>
</evidence>
<feature type="compositionally biased region" description="Polar residues" evidence="28">
    <location>
        <begin position="2211"/>
        <end position="2230"/>
    </location>
</feature>
<keyword evidence="9" id="KW-0028">Amino-acid biosynthesis</keyword>
<evidence type="ECO:0000256" key="19">
    <source>
        <dbReference type="ARBA" id="ARBA00023014"/>
    </source>
</evidence>
<dbReference type="FunFam" id="3.60.20.10:FF:000043">
    <property type="entry name" value="Glutamate synthase 1 [NADH] chloroplastic"/>
    <property type="match status" value="1"/>
</dbReference>
<keyword evidence="19 26" id="KW-0411">Iron-sulfur</keyword>
<keyword evidence="22 26" id="KW-0003">3Fe-4S</keyword>
<keyword evidence="21" id="KW-0314">Glutamate biosynthesis</keyword>
<keyword evidence="11" id="KW-0934">Plastid</keyword>
<comment type="catalytic activity">
    <reaction evidence="24">
        <text>2 L-glutamate + NAD(+) = L-glutamine + 2-oxoglutarate + NADH + H(+)</text>
        <dbReference type="Rhea" id="RHEA:13753"/>
        <dbReference type="ChEBI" id="CHEBI:15378"/>
        <dbReference type="ChEBI" id="CHEBI:16810"/>
        <dbReference type="ChEBI" id="CHEBI:29985"/>
        <dbReference type="ChEBI" id="CHEBI:57540"/>
        <dbReference type="ChEBI" id="CHEBI:57945"/>
        <dbReference type="ChEBI" id="CHEBI:58359"/>
        <dbReference type="EC" id="1.4.1.14"/>
    </reaction>
</comment>
<dbReference type="InterPro" id="IPR006982">
    <property type="entry name" value="Glu_synth_centr_N"/>
</dbReference>
<dbReference type="InterPro" id="IPR036188">
    <property type="entry name" value="FAD/NAD-bd_sf"/>
</dbReference>
<dbReference type="GO" id="GO:0005506">
    <property type="term" value="F:iron ion binding"/>
    <property type="evidence" value="ECO:0007669"/>
    <property type="project" value="InterPro"/>
</dbReference>
<dbReference type="FunFam" id="1.10.1060.10:FF:000009">
    <property type="entry name" value="Glutamate synthase 1 [NADH] chloroplastic"/>
    <property type="match status" value="1"/>
</dbReference>
<evidence type="ECO:0000256" key="20">
    <source>
        <dbReference type="ARBA" id="ARBA00023027"/>
    </source>
</evidence>
<evidence type="ECO:0000256" key="27">
    <source>
        <dbReference type="SAM" id="Coils"/>
    </source>
</evidence>
<evidence type="ECO:0000256" key="3">
    <source>
        <dbReference type="ARBA" id="ARBA00004474"/>
    </source>
</evidence>